<reference evidence="2 3" key="1">
    <citation type="journal article" date="2012" name="Environ. Microbiol.">
        <title>The genome of the ammonia-oxidizing Candidatus Nitrososphaera gargensis: insights into metabolic versatility and environmental adaptations.</title>
        <authorList>
            <person name="Spang A."/>
            <person name="Poehlein A."/>
            <person name="Offre P."/>
            <person name="Zumbragel S."/>
            <person name="Haider S."/>
            <person name="Rychlik N."/>
            <person name="Nowka B."/>
            <person name="Schmeisser C."/>
            <person name="Lebedeva E.V."/>
            <person name="Rattei T."/>
            <person name="Bohm C."/>
            <person name="Schmid M."/>
            <person name="Galushko A."/>
            <person name="Hatzenpichler R."/>
            <person name="Weinmaier T."/>
            <person name="Daniel R."/>
            <person name="Schleper C."/>
            <person name="Spieck E."/>
            <person name="Streit W."/>
            <person name="Wagner M."/>
        </authorList>
    </citation>
    <scope>NUCLEOTIDE SEQUENCE [LARGE SCALE GENOMIC DNA]</scope>
    <source>
        <strain evidence="3">Ga9.2</strain>
    </source>
</reference>
<keyword evidence="3" id="KW-1185">Reference proteome</keyword>
<gene>
    <name evidence="2" type="ordered locus">Ngar_c08800</name>
</gene>
<organism evidence="2 3">
    <name type="scientific">Nitrososphaera gargensis (strain Ga9.2)</name>
    <dbReference type="NCBI Taxonomy" id="1237085"/>
    <lineage>
        <taxon>Archaea</taxon>
        <taxon>Nitrososphaerota</taxon>
        <taxon>Nitrososphaeria</taxon>
        <taxon>Nitrososphaerales</taxon>
        <taxon>Nitrososphaeraceae</taxon>
        <taxon>Nitrososphaera</taxon>
    </lineage>
</organism>
<dbReference type="EMBL" id="CP002408">
    <property type="protein sequence ID" value="AFU57822.1"/>
    <property type="molecule type" value="Genomic_DNA"/>
</dbReference>
<dbReference type="AlphaFoldDB" id="K0IIE9"/>
<evidence type="ECO:0000313" key="2">
    <source>
        <dbReference type="EMBL" id="AFU57822.1"/>
    </source>
</evidence>
<evidence type="ECO:0000313" key="3">
    <source>
        <dbReference type="Proteomes" id="UP000008037"/>
    </source>
</evidence>
<dbReference type="KEGG" id="nga:Ngar_c08800"/>
<keyword evidence="1" id="KW-0812">Transmembrane</keyword>
<dbReference type="HOGENOM" id="CLU_1387627_0_0_2"/>
<sequence>MTLTRQKTLLLAVPAIGMVAILVMAFVLPIGALAGNKMSEQLGPHGYVTISVVRDGAEIYHYEDHNLITNAGMNFIATQLGNATAAPANYIALSNNTASPSVTDTTLAGEFTSGGLQRAQGTYSHTANTDNWTISKTFTATASATGVQKAGLFNASSGGTMMAENTFSPVNLANGDTLTITWTIDLGLS</sequence>
<protein>
    <submittedName>
        <fullName evidence="2">Uncharacterized protein</fullName>
    </submittedName>
</protein>
<name>K0IIE9_NITGG</name>
<keyword evidence="1" id="KW-1133">Transmembrane helix</keyword>
<dbReference type="BioCyc" id="CNIT1237085:G1324-878-MONOMER"/>
<feature type="transmembrane region" description="Helical" evidence="1">
    <location>
        <begin position="12"/>
        <end position="34"/>
    </location>
</feature>
<dbReference type="Proteomes" id="UP000008037">
    <property type="component" value="Chromosome"/>
</dbReference>
<evidence type="ECO:0000256" key="1">
    <source>
        <dbReference type="SAM" id="Phobius"/>
    </source>
</evidence>
<accession>K0IIE9</accession>
<proteinExistence type="predicted"/>
<dbReference type="STRING" id="1237085.Ngar_c08800"/>
<keyword evidence="1" id="KW-0472">Membrane</keyword>
<dbReference type="InParanoid" id="K0IIE9"/>